<dbReference type="PANTHER" id="PTHR43081">
    <property type="entry name" value="ADENYLATE CYCLASE, TERMINAL-DIFFERENTIATION SPECIFIC-RELATED"/>
    <property type="match status" value="1"/>
</dbReference>
<dbReference type="Proteomes" id="UP000252015">
    <property type="component" value="Unassembled WGS sequence"/>
</dbReference>
<dbReference type="PANTHER" id="PTHR43081:SF1">
    <property type="entry name" value="ADENYLATE CYCLASE, TERMINAL-DIFFERENTIATION SPECIFIC"/>
    <property type="match status" value="1"/>
</dbReference>
<dbReference type="STRING" id="29313.BHQ16_10645"/>
<evidence type="ECO:0000313" key="4">
    <source>
        <dbReference type="EMBL" id="SRX92494.1"/>
    </source>
</evidence>
<organism evidence="4 5">
    <name type="scientific">Mycobacterium shimoidei</name>
    <dbReference type="NCBI Taxonomy" id="29313"/>
    <lineage>
        <taxon>Bacteria</taxon>
        <taxon>Bacillati</taxon>
        <taxon>Actinomycetota</taxon>
        <taxon>Actinomycetes</taxon>
        <taxon>Mycobacteriales</taxon>
        <taxon>Mycobacteriaceae</taxon>
        <taxon>Mycobacterium</taxon>
    </lineage>
</organism>
<name>A0A1E3TG93_MYCSH</name>
<dbReference type="Pfam" id="PF00211">
    <property type="entry name" value="Guanylate_cyc"/>
    <property type="match status" value="1"/>
</dbReference>
<reference evidence="4 5" key="1">
    <citation type="submission" date="2018-05" db="EMBL/GenBank/DDBJ databases">
        <authorList>
            <consortium name="IHU Genomes"/>
        </authorList>
    </citation>
    <scope>NUCLEOTIDE SEQUENCE [LARGE SCALE GENOMIC DNA]</scope>
    <source>
        <strain evidence="4 5">P7336</strain>
    </source>
</reference>
<evidence type="ECO:0000313" key="5">
    <source>
        <dbReference type="Proteomes" id="UP000252015"/>
    </source>
</evidence>
<dbReference type="EMBL" id="UEGW01000001">
    <property type="protein sequence ID" value="SRX92494.1"/>
    <property type="molecule type" value="Genomic_DNA"/>
</dbReference>
<dbReference type="AlphaFoldDB" id="A0A1E3TG93"/>
<dbReference type="InterPro" id="IPR001054">
    <property type="entry name" value="A/G_cyclase"/>
</dbReference>
<gene>
    <name evidence="4" type="ORF">MSP7336_00720</name>
</gene>
<accession>A0A1E3TG93</accession>
<dbReference type="GO" id="GO:0035556">
    <property type="term" value="P:intracellular signal transduction"/>
    <property type="evidence" value="ECO:0007669"/>
    <property type="project" value="InterPro"/>
</dbReference>
<dbReference type="GO" id="GO:0004016">
    <property type="term" value="F:adenylate cyclase activity"/>
    <property type="evidence" value="ECO:0007669"/>
    <property type="project" value="UniProtKB-ARBA"/>
</dbReference>
<feature type="domain" description="Guanylate cyclase" evidence="3">
    <location>
        <begin position="278"/>
        <end position="409"/>
    </location>
</feature>
<dbReference type="GO" id="GO:0009190">
    <property type="term" value="P:cyclic nucleotide biosynthetic process"/>
    <property type="evidence" value="ECO:0007669"/>
    <property type="project" value="InterPro"/>
</dbReference>
<dbReference type="InterPro" id="IPR029787">
    <property type="entry name" value="Nucleotide_cyclase"/>
</dbReference>
<proteinExistence type="inferred from homology"/>
<evidence type="ECO:0000256" key="1">
    <source>
        <dbReference type="ARBA" id="ARBA00005381"/>
    </source>
</evidence>
<dbReference type="PROSITE" id="PS50125">
    <property type="entry name" value="GUANYLATE_CYCLASE_2"/>
    <property type="match status" value="1"/>
</dbReference>
<feature type="transmembrane region" description="Helical" evidence="2">
    <location>
        <begin position="200"/>
        <end position="221"/>
    </location>
</feature>
<dbReference type="Gene3D" id="3.30.70.1230">
    <property type="entry name" value="Nucleotide cyclase"/>
    <property type="match status" value="1"/>
</dbReference>
<dbReference type="SUPFAM" id="SSF55073">
    <property type="entry name" value="Nucleotide cyclase"/>
    <property type="match status" value="1"/>
</dbReference>
<feature type="transmembrane region" description="Helical" evidence="2">
    <location>
        <begin position="66"/>
        <end position="88"/>
    </location>
</feature>
<feature type="transmembrane region" description="Helical" evidence="2">
    <location>
        <begin position="117"/>
        <end position="139"/>
    </location>
</feature>
<keyword evidence="2" id="KW-0472">Membrane</keyword>
<dbReference type="SMART" id="SM00044">
    <property type="entry name" value="CYCc"/>
    <property type="match status" value="1"/>
</dbReference>
<protein>
    <recommendedName>
        <fullName evidence="3">Guanylate cyclase domain-containing protein</fullName>
    </recommendedName>
</protein>
<evidence type="ECO:0000256" key="2">
    <source>
        <dbReference type="SAM" id="Phobius"/>
    </source>
</evidence>
<dbReference type="InterPro" id="IPR050697">
    <property type="entry name" value="Adenylyl/Guanylyl_Cyclase_3/4"/>
</dbReference>
<keyword evidence="2" id="KW-0812">Transmembrane</keyword>
<keyword evidence="2" id="KW-1133">Transmembrane helix</keyword>
<feature type="transmembrane region" description="Helical" evidence="2">
    <location>
        <begin position="146"/>
        <end position="164"/>
    </location>
</feature>
<comment type="similarity">
    <text evidence="1">Belongs to the adenylyl cyclase class-3 family.</text>
</comment>
<keyword evidence="5" id="KW-1185">Reference proteome</keyword>
<dbReference type="CDD" id="cd07302">
    <property type="entry name" value="CHD"/>
    <property type="match status" value="1"/>
</dbReference>
<sequence length="460" mass="50097">MWSLPTMALIGMLGRVGWGCRLKGVLVDTFEQSLASHHYGLRFTRTDVELDYQAWRKRHVRPFTLFAMYGGALAASLAFVAVSFGALLKLRTLALFLIAVAVVQHLLGAAIANSDRFLSWLMPFTATINLFGGVLAVLMTIQFENFAITAGCVTLAAFFGMTLFRLPPGLSFASVVPYIALAEVIAVVRFADGRMPLNDFIVGVFIPVTALMSGFVVSLAIERVTRRTYHDQRIIERQRQALFEERANLARFLSPEVAETIRERGLTETLRRRTLSLSALSIDLRGFTAFTQRKGPDLMSEVLQTYYEIVVEITRRFGGTITDFAGDGILILIGAPLPRPDHAHAAVDLARHLLAEVGLLMAGYSSPDAPLGVGVGIASGECAVGAIGSMTRLEYTAVGSAVNLASRLCGRAEDGHLVMAQSTATAVEKQPGWHVEPLALKGFDEIVPAIFEKQPAIRSR</sequence>
<evidence type="ECO:0000259" key="3">
    <source>
        <dbReference type="PROSITE" id="PS50125"/>
    </source>
</evidence>
<feature type="transmembrane region" description="Helical" evidence="2">
    <location>
        <begin position="93"/>
        <end position="111"/>
    </location>
</feature>